<dbReference type="Proteomes" id="UP000178235">
    <property type="component" value="Unassembled WGS sequence"/>
</dbReference>
<feature type="transmembrane region" description="Helical" evidence="1">
    <location>
        <begin position="14"/>
        <end position="36"/>
    </location>
</feature>
<dbReference type="EMBL" id="MFTS01000010">
    <property type="protein sequence ID" value="OGI67773.1"/>
    <property type="molecule type" value="Genomic_DNA"/>
</dbReference>
<keyword evidence="1" id="KW-1133">Transmembrane helix</keyword>
<keyword evidence="1" id="KW-0472">Membrane</keyword>
<evidence type="ECO:0000313" key="3">
    <source>
        <dbReference type="Proteomes" id="UP000178235"/>
    </source>
</evidence>
<keyword evidence="1" id="KW-0812">Transmembrane</keyword>
<evidence type="ECO:0000313" key="2">
    <source>
        <dbReference type="EMBL" id="OGI67773.1"/>
    </source>
</evidence>
<proteinExistence type="predicted"/>
<comment type="caution">
    <text evidence="2">The sequence shown here is derived from an EMBL/GenBank/DDBJ whole genome shotgun (WGS) entry which is preliminary data.</text>
</comment>
<reference evidence="2 3" key="1">
    <citation type="journal article" date="2016" name="Nat. Commun.">
        <title>Thousands of microbial genomes shed light on interconnected biogeochemical processes in an aquifer system.</title>
        <authorList>
            <person name="Anantharaman K."/>
            <person name="Brown C.T."/>
            <person name="Hug L.A."/>
            <person name="Sharon I."/>
            <person name="Castelle C.J."/>
            <person name="Probst A.J."/>
            <person name="Thomas B.C."/>
            <person name="Singh A."/>
            <person name="Wilkins M.J."/>
            <person name="Karaoz U."/>
            <person name="Brodie E.L."/>
            <person name="Williams K.H."/>
            <person name="Hubbard S.S."/>
            <person name="Banfield J.F."/>
        </authorList>
    </citation>
    <scope>NUCLEOTIDE SEQUENCE [LARGE SCALE GENOMIC DNA]</scope>
</reference>
<organism evidence="2 3">
    <name type="scientific">Candidatus Nomurabacteria bacterium RIFCSPHIGHO2_01_FULL_42_15</name>
    <dbReference type="NCBI Taxonomy" id="1801742"/>
    <lineage>
        <taxon>Bacteria</taxon>
        <taxon>Candidatus Nomuraibacteriota</taxon>
    </lineage>
</organism>
<dbReference type="AlphaFoldDB" id="A0A1F6VDM7"/>
<sequence length="133" mass="15923">MNKYANLVQYLKDFFYFTKFKLITFVLLFVILFSLLSEQNMTLGNITYFSLLIFVVALYIFLSIIWFAFKSKKHFLIGLILFTLLILSNWYYNSYDSRKREEAQVECLKQTNSTVITTEVMKCMSLKGYKKYR</sequence>
<accession>A0A1F6VDM7</accession>
<feature type="transmembrane region" description="Helical" evidence="1">
    <location>
        <begin position="48"/>
        <end position="69"/>
    </location>
</feature>
<protein>
    <submittedName>
        <fullName evidence="2">Uncharacterized protein</fullName>
    </submittedName>
</protein>
<evidence type="ECO:0000256" key="1">
    <source>
        <dbReference type="SAM" id="Phobius"/>
    </source>
</evidence>
<feature type="transmembrane region" description="Helical" evidence="1">
    <location>
        <begin position="75"/>
        <end position="92"/>
    </location>
</feature>
<gene>
    <name evidence="2" type="ORF">A2738_00455</name>
</gene>
<name>A0A1F6VDM7_9BACT</name>